<dbReference type="SUPFAM" id="SSF46689">
    <property type="entry name" value="Homeodomain-like"/>
    <property type="match status" value="1"/>
</dbReference>
<keyword evidence="3 5" id="KW-0238">DNA-binding</keyword>
<reference evidence="7 8" key="1">
    <citation type="submission" date="2019-11" db="EMBL/GenBank/DDBJ databases">
        <title>Nocardia sp. nov. CT2-14 isolated from soil.</title>
        <authorList>
            <person name="Kanchanasin P."/>
            <person name="Tanasupawat S."/>
            <person name="Yuki M."/>
            <person name="Kudo T."/>
        </authorList>
    </citation>
    <scope>NUCLEOTIDE SEQUENCE [LARGE SCALE GENOMIC DNA]</scope>
    <source>
        <strain evidence="7 8">CT2-14</strain>
    </source>
</reference>
<accession>A0A6I3KSJ2</accession>
<name>A0A6I3KSJ2_9NOCA</name>
<sequence length="262" mass="28396">MLILTAHSVNDWSSGRSVLEFRTFGRRGAGSVTGRAAGPGKSGAILDIFTRHVAEKGYDGTSFSDVASELGISQGLIVHHYGTKARLLEALHISYMRRRVDEAERIVSAFATPPEQLAGLLHAAMLYQVHDRNRTVAFQREVARLAQEAEDSEGRKLRRHYIGILRGVIDAGVASGDFHPVDTSIRSLLVFGAAQWAWTWFEPEGRSSAEQVGAELVDLTLGSLLVNRTSLPRLRDPEGQLVATVIGIISSAPEASQAALGE</sequence>
<evidence type="ECO:0000256" key="2">
    <source>
        <dbReference type="ARBA" id="ARBA00023015"/>
    </source>
</evidence>
<gene>
    <name evidence="7" type="ORF">GLP40_06805</name>
</gene>
<comment type="caution">
    <text evidence="7">The sequence shown here is derived from an EMBL/GenBank/DDBJ whole genome shotgun (WGS) entry which is preliminary data.</text>
</comment>
<evidence type="ECO:0000256" key="1">
    <source>
        <dbReference type="ARBA" id="ARBA00022491"/>
    </source>
</evidence>
<evidence type="ECO:0000256" key="3">
    <source>
        <dbReference type="ARBA" id="ARBA00023125"/>
    </source>
</evidence>
<dbReference type="PANTHER" id="PTHR30055">
    <property type="entry name" value="HTH-TYPE TRANSCRIPTIONAL REGULATOR RUTR"/>
    <property type="match status" value="1"/>
</dbReference>
<proteinExistence type="predicted"/>
<dbReference type="PROSITE" id="PS50977">
    <property type="entry name" value="HTH_TETR_2"/>
    <property type="match status" value="1"/>
</dbReference>
<keyword evidence="1" id="KW-0678">Repressor</keyword>
<protein>
    <submittedName>
        <fullName evidence="7">TetR family transcriptional regulator</fullName>
    </submittedName>
</protein>
<keyword evidence="4" id="KW-0804">Transcription</keyword>
<dbReference type="InterPro" id="IPR050109">
    <property type="entry name" value="HTH-type_TetR-like_transc_reg"/>
</dbReference>
<dbReference type="InterPro" id="IPR036271">
    <property type="entry name" value="Tet_transcr_reg_TetR-rel_C_sf"/>
</dbReference>
<dbReference type="Gene3D" id="1.10.10.60">
    <property type="entry name" value="Homeodomain-like"/>
    <property type="match status" value="1"/>
</dbReference>
<dbReference type="Pfam" id="PF00440">
    <property type="entry name" value="TetR_N"/>
    <property type="match status" value="1"/>
</dbReference>
<dbReference type="InterPro" id="IPR009057">
    <property type="entry name" value="Homeodomain-like_sf"/>
</dbReference>
<evidence type="ECO:0000313" key="8">
    <source>
        <dbReference type="Proteomes" id="UP000432464"/>
    </source>
</evidence>
<evidence type="ECO:0000256" key="5">
    <source>
        <dbReference type="PROSITE-ProRule" id="PRU00335"/>
    </source>
</evidence>
<evidence type="ECO:0000256" key="4">
    <source>
        <dbReference type="ARBA" id="ARBA00023163"/>
    </source>
</evidence>
<dbReference type="GO" id="GO:0000976">
    <property type="term" value="F:transcription cis-regulatory region binding"/>
    <property type="evidence" value="ECO:0007669"/>
    <property type="project" value="TreeGrafter"/>
</dbReference>
<keyword evidence="2" id="KW-0805">Transcription regulation</keyword>
<evidence type="ECO:0000313" key="7">
    <source>
        <dbReference type="EMBL" id="MTE12487.1"/>
    </source>
</evidence>
<dbReference type="InterPro" id="IPR041490">
    <property type="entry name" value="KstR2_TetR_C"/>
</dbReference>
<dbReference type="Gene3D" id="1.10.357.10">
    <property type="entry name" value="Tetracycline Repressor, domain 2"/>
    <property type="match status" value="1"/>
</dbReference>
<dbReference type="SUPFAM" id="SSF48498">
    <property type="entry name" value="Tetracyclin repressor-like, C-terminal domain"/>
    <property type="match status" value="1"/>
</dbReference>
<keyword evidence="8" id="KW-1185">Reference proteome</keyword>
<dbReference type="EMBL" id="WMBB01000003">
    <property type="protein sequence ID" value="MTE12487.1"/>
    <property type="molecule type" value="Genomic_DNA"/>
</dbReference>
<dbReference type="AlphaFoldDB" id="A0A6I3KSJ2"/>
<dbReference type="Proteomes" id="UP000432464">
    <property type="component" value="Unassembled WGS sequence"/>
</dbReference>
<organism evidence="7 8">
    <name type="scientific">Nocardia aurantiaca</name>
    <dbReference type="NCBI Taxonomy" id="2675850"/>
    <lineage>
        <taxon>Bacteria</taxon>
        <taxon>Bacillati</taxon>
        <taxon>Actinomycetota</taxon>
        <taxon>Actinomycetes</taxon>
        <taxon>Mycobacteriales</taxon>
        <taxon>Nocardiaceae</taxon>
        <taxon>Nocardia</taxon>
    </lineage>
</organism>
<dbReference type="Pfam" id="PF17932">
    <property type="entry name" value="TetR_C_24"/>
    <property type="match status" value="1"/>
</dbReference>
<dbReference type="PANTHER" id="PTHR30055:SF175">
    <property type="entry name" value="HTH-TYPE TRANSCRIPTIONAL REPRESSOR KSTR2"/>
    <property type="match status" value="1"/>
</dbReference>
<dbReference type="GO" id="GO:0003700">
    <property type="term" value="F:DNA-binding transcription factor activity"/>
    <property type="evidence" value="ECO:0007669"/>
    <property type="project" value="TreeGrafter"/>
</dbReference>
<feature type="domain" description="HTH tetR-type" evidence="6">
    <location>
        <begin position="39"/>
        <end position="99"/>
    </location>
</feature>
<evidence type="ECO:0000259" key="6">
    <source>
        <dbReference type="PROSITE" id="PS50977"/>
    </source>
</evidence>
<feature type="DNA-binding region" description="H-T-H motif" evidence="5">
    <location>
        <begin position="62"/>
        <end position="81"/>
    </location>
</feature>
<dbReference type="InterPro" id="IPR001647">
    <property type="entry name" value="HTH_TetR"/>
</dbReference>